<evidence type="ECO:0000313" key="2">
    <source>
        <dbReference type="Proteomes" id="UP001062846"/>
    </source>
</evidence>
<protein>
    <submittedName>
        <fullName evidence="1">Uncharacterized protein</fullName>
    </submittedName>
</protein>
<reference evidence="1" key="1">
    <citation type="submission" date="2022-02" db="EMBL/GenBank/DDBJ databases">
        <title>Plant Genome Project.</title>
        <authorList>
            <person name="Zhang R.-G."/>
        </authorList>
    </citation>
    <scope>NUCLEOTIDE SEQUENCE</scope>
    <source>
        <strain evidence="1">AT1</strain>
    </source>
</reference>
<gene>
    <name evidence="1" type="ORF">RHMOL_Rhmol10G0186500</name>
</gene>
<organism evidence="1 2">
    <name type="scientific">Rhododendron molle</name>
    <name type="common">Chinese azalea</name>
    <name type="synonym">Azalea mollis</name>
    <dbReference type="NCBI Taxonomy" id="49168"/>
    <lineage>
        <taxon>Eukaryota</taxon>
        <taxon>Viridiplantae</taxon>
        <taxon>Streptophyta</taxon>
        <taxon>Embryophyta</taxon>
        <taxon>Tracheophyta</taxon>
        <taxon>Spermatophyta</taxon>
        <taxon>Magnoliopsida</taxon>
        <taxon>eudicotyledons</taxon>
        <taxon>Gunneridae</taxon>
        <taxon>Pentapetalae</taxon>
        <taxon>asterids</taxon>
        <taxon>Ericales</taxon>
        <taxon>Ericaceae</taxon>
        <taxon>Ericoideae</taxon>
        <taxon>Rhodoreae</taxon>
        <taxon>Rhododendron</taxon>
    </lineage>
</organism>
<sequence length="105" mass="12180">MTTLPIYPLLTCPTWSPGRIRPNYMSGQTRLYHYKERMITNQPREMIPMLRFHPINPPPENPEDKSNSAMFRVGKMMIHRSLTTSADTDDHSFKKPTVLGYSIIS</sequence>
<comment type="caution">
    <text evidence="1">The sequence shown here is derived from an EMBL/GenBank/DDBJ whole genome shotgun (WGS) entry which is preliminary data.</text>
</comment>
<keyword evidence="2" id="KW-1185">Reference proteome</keyword>
<dbReference type="EMBL" id="CM046397">
    <property type="protein sequence ID" value="KAI8535599.1"/>
    <property type="molecule type" value="Genomic_DNA"/>
</dbReference>
<dbReference type="Proteomes" id="UP001062846">
    <property type="component" value="Chromosome 10"/>
</dbReference>
<accession>A0ACC0M4U0</accession>
<proteinExistence type="predicted"/>
<name>A0ACC0M4U0_RHOML</name>
<evidence type="ECO:0000313" key="1">
    <source>
        <dbReference type="EMBL" id="KAI8535599.1"/>
    </source>
</evidence>